<dbReference type="GO" id="GO:0003677">
    <property type="term" value="F:DNA binding"/>
    <property type="evidence" value="ECO:0007669"/>
    <property type="project" value="UniProtKB-KW"/>
</dbReference>
<dbReference type="PANTHER" id="PTHR33204">
    <property type="entry name" value="TRANSCRIPTIONAL REGULATOR, MARR FAMILY"/>
    <property type="match status" value="1"/>
</dbReference>
<proteinExistence type="predicted"/>
<reference evidence="6" key="1">
    <citation type="submission" date="2016-10" db="EMBL/GenBank/DDBJ databases">
        <authorList>
            <person name="Varghese N."/>
            <person name="Submissions S."/>
        </authorList>
    </citation>
    <scope>NUCLEOTIDE SEQUENCE [LARGE SCALE GENOMIC DNA]</scope>
    <source>
        <strain evidence="6">DSM 45419</strain>
    </source>
</reference>
<dbReference type="InterPro" id="IPR036388">
    <property type="entry name" value="WH-like_DNA-bd_sf"/>
</dbReference>
<dbReference type="Pfam" id="PF01638">
    <property type="entry name" value="HxlR"/>
    <property type="match status" value="1"/>
</dbReference>
<dbReference type="InterPro" id="IPR036390">
    <property type="entry name" value="WH_DNA-bd_sf"/>
</dbReference>
<evidence type="ECO:0000256" key="2">
    <source>
        <dbReference type="ARBA" id="ARBA00023125"/>
    </source>
</evidence>
<dbReference type="RefSeq" id="WP_175479652.1">
    <property type="nucleotide sequence ID" value="NZ_FNHE01000011.1"/>
</dbReference>
<dbReference type="SUPFAM" id="SSF46785">
    <property type="entry name" value="Winged helix' DNA-binding domain"/>
    <property type="match status" value="1"/>
</dbReference>
<dbReference type="Proteomes" id="UP000198680">
    <property type="component" value="Unassembled WGS sequence"/>
</dbReference>
<name>A0A1G9Y9F4_9ACTN</name>
<keyword evidence="3" id="KW-0804">Transcription</keyword>
<dbReference type="InterPro" id="IPR002577">
    <property type="entry name" value="HTH_HxlR"/>
</dbReference>
<evidence type="ECO:0000256" key="3">
    <source>
        <dbReference type="ARBA" id="ARBA00023163"/>
    </source>
</evidence>
<dbReference type="STRING" id="1137991.SAMN05660642_03943"/>
<feature type="domain" description="HTH hxlR-type" evidence="4">
    <location>
        <begin position="8"/>
        <end position="104"/>
    </location>
</feature>
<evidence type="ECO:0000259" key="4">
    <source>
        <dbReference type="PROSITE" id="PS51118"/>
    </source>
</evidence>
<dbReference type="PANTHER" id="PTHR33204:SF18">
    <property type="entry name" value="TRANSCRIPTIONAL REGULATORY PROTEIN"/>
    <property type="match status" value="1"/>
</dbReference>
<dbReference type="PROSITE" id="PS51118">
    <property type="entry name" value="HTH_HXLR"/>
    <property type="match status" value="1"/>
</dbReference>
<protein>
    <submittedName>
        <fullName evidence="5">Transcriptional regulator, HxlR family</fullName>
    </submittedName>
</protein>
<accession>A0A1G9Y9F4</accession>
<keyword evidence="1" id="KW-0805">Transcription regulation</keyword>
<gene>
    <name evidence="5" type="ORF">SAMN05660642_03943</name>
</gene>
<evidence type="ECO:0000256" key="1">
    <source>
        <dbReference type="ARBA" id="ARBA00023015"/>
    </source>
</evidence>
<sequence>MRTYGQYCPVARTAELFAERWTPIIIRNLLAGVTTFGQLLAGAPGIPKALLVQRLAGLQRAGIVERRTGPGRRVTYDLTDAGRDLKPLCDAMGAWGMRWLEVEPQHIDPAYVLWATARLVDVDALPPGQVTVRVELREAAAGPYWLLLHRPVAEVCTHYPGTSEDLVLRTDADALARWHLRECSYAHLVRQQRIRIDGPPGLVRAFPRWIRPSPHAVHRIPASALPSS</sequence>
<keyword evidence="6" id="KW-1185">Reference proteome</keyword>
<keyword evidence="2" id="KW-0238">DNA-binding</keyword>
<evidence type="ECO:0000313" key="5">
    <source>
        <dbReference type="EMBL" id="SDN05677.1"/>
    </source>
</evidence>
<dbReference type="AlphaFoldDB" id="A0A1G9Y9F4"/>
<dbReference type="Gene3D" id="1.10.10.10">
    <property type="entry name" value="Winged helix-like DNA-binding domain superfamily/Winged helix DNA-binding domain"/>
    <property type="match status" value="1"/>
</dbReference>
<evidence type="ECO:0000313" key="6">
    <source>
        <dbReference type="Proteomes" id="UP000198680"/>
    </source>
</evidence>
<dbReference type="EMBL" id="FNHE01000011">
    <property type="protein sequence ID" value="SDN05677.1"/>
    <property type="molecule type" value="Genomic_DNA"/>
</dbReference>
<organism evidence="5 6">
    <name type="scientific">Geodermatophilus siccatus</name>
    <dbReference type="NCBI Taxonomy" id="1137991"/>
    <lineage>
        <taxon>Bacteria</taxon>
        <taxon>Bacillati</taxon>
        <taxon>Actinomycetota</taxon>
        <taxon>Actinomycetes</taxon>
        <taxon>Geodermatophilales</taxon>
        <taxon>Geodermatophilaceae</taxon>
        <taxon>Geodermatophilus</taxon>
    </lineage>
</organism>